<dbReference type="RefSeq" id="WP_021011242.1">
    <property type="nucleotide sequence ID" value="NZ_ASHR01000031.1"/>
</dbReference>
<protein>
    <submittedName>
        <fullName evidence="1">Uncharacterized protein</fullName>
    </submittedName>
</protein>
<evidence type="ECO:0000313" key="1">
    <source>
        <dbReference type="EMBL" id="ERG63497.1"/>
    </source>
</evidence>
<keyword evidence="2" id="KW-1185">Reference proteome</keyword>
<comment type="caution">
    <text evidence="1">The sequence shown here is derived from an EMBL/GenBank/DDBJ whole genome shotgun (WGS) entry which is preliminary data.</text>
</comment>
<reference evidence="1 2" key="1">
    <citation type="journal article" date="2013" name="Genome Announc.">
        <title>First draft genome sequence from a member of the genus agrococcus, isolated from modern microbialites.</title>
        <authorList>
            <person name="White R.A.III."/>
            <person name="Grassa C.J."/>
            <person name="Suttle C.A."/>
        </authorList>
    </citation>
    <scope>NUCLEOTIDE SEQUENCE [LARGE SCALE GENOMIC DNA]</scope>
    <source>
        <strain evidence="1 2">RW1</strain>
    </source>
</reference>
<organism evidence="1 2">
    <name type="scientific">Agrococcus pavilionensis RW1</name>
    <dbReference type="NCBI Taxonomy" id="1330458"/>
    <lineage>
        <taxon>Bacteria</taxon>
        <taxon>Bacillati</taxon>
        <taxon>Actinomycetota</taxon>
        <taxon>Actinomycetes</taxon>
        <taxon>Micrococcales</taxon>
        <taxon>Microbacteriaceae</taxon>
        <taxon>Agrococcus</taxon>
    </lineage>
</organism>
<sequence length="82" mass="8606">MAPTFAELALGSAPKRPTVEQVAGLVEADLAKKQQDAEAAVRELKRQRRIEAAKAARAAAVKGEQAARGIAAVRRATKGQGE</sequence>
<evidence type="ECO:0000313" key="2">
    <source>
        <dbReference type="Proteomes" id="UP000016462"/>
    </source>
</evidence>
<proteinExistence type="predicted"/>
<dbReference type="EMBL" id="ASHR01000031">
    <property type="protein sequence ID" value="ERG63497.1"/>
    <property type="molecule type" value="Genomic_DNA"/>
</dbReference>
<dbReference type="AlphaFoldDB" id="U1LNF7"/>
<name>U1LNF7_9MICO</name>
<gene>
    <name evidence="1" type="ORF">L332_03380</name>
</gene>
<accession>U1LNF7</accession>
<dbReference type="Proteomes" id="UP000016462">
    <property type="component" value="Unassembled WGS sequence"/>
</dbReference>